<gene>
    <name evidence="3" type="ORF">ECE50_004055</name>
</gene>
<reference evidence="3" key="1">
    <citation type="submission" date="2020-05" db="EMBL/GenBank/DDBJ databases">
        <title>Chitinophaga laudate sp. nov., isolated from a tropical peat swamp.</title>
        <authorList>
            <person name="Goh C.B.S."/>
            <person name="Lee M.S."/>
            <person name="Parimannan S."/>
            <person name="Pasbakhsh P."/>
            <person name="Yule C.M."/>
            <person name="Rajandas H."/>
            <person name="Loke S."/>
            <person name="Croft L."/>
            <person name="Tan J.B.L."/>
        </authorList>
    </citation>
    <scope>NUCLEOTIDE SEQUENCE</scope>
    <source>
        <strain evidence="3">Mgbs1</strain>
    </source>
</reference>
<dbReference type="InterPro" id="IPR011990">
    <property type="entry name" value="TPR-like_helical_dom_sf"/>
</dbReference>
<comment type="caution">
    <text evidence="3">The sequence shown here is derived from an EMBL/GenBank/DDBJ whole genome shotgun (WGS) entry which is preliminary data.</text>
</comment>
<dbReference type="InterPro" id="IPR001466">
    <property type="entry name" value="Beta-lactam-related"/>
</dbReference>
<dbReference type="OrthoDB" id="9793489at2"/>
<sequence>MSIQLNARQAPITRLPDTLFREMNRYGVFNGAAMIAENGKVIYQHAYGYADFSLKKLNDNQTTFALGSVSKIFTAIAILQLRDNHRLSLGDPLTRFLPAFPYPDITIRHLLTHTSGLPDYELFEKAVAQQPEKKFYNADIIPYLKARDRPLAFKPGSQWQYCNLNFCLLALLVEKVSGKPFENYVTTKIFKPAGMRESYFYTGTSKDRPSQQAANHDYPFYFSSIPVNADSIQAVRWRTYNLNGLLGQGNIYTTTGDMIKFDQALYGHRLLKPATLAEAFTPAKLNDGSLSVSDNGPGKATYGLGWFILQDTTFGKVIFHTGGVPGAASIFIRNLTRKQALMLFDNTISPGLFRNAANILQALYGQQPVPVKKSLTREYAAALLSAGVDAAFTKLIGLKADSLHYTVVEDEFNDLGLQLLYASKSVNHQMMALEVLRLNIQLFPQSFNTYDSYAEALAFTGSPKEAIEMYKRSLVLNPDNKSGKKALDQLLNKENKATGQ</sequence>
<dbReference type="SUPFAM" id="SSF48452">
    <property type="entry name" value="TPR-like"/>
    <property type="match status" value="1"/>
</dbReference>
<dbReference type="InterPro" id="IPR019734">
    <property type="entry name" value="TPR_rpt"/>
</dbReference>
<feature type="repeat" description="TPR" evidence="1">
    <location>
        <begin position="447"/>
        <end position="480"/>
    </location>
</feature>
<dbReference type="EMBL" id="RIAR02000001">
    <property type="protein sequence ID" value="NSL85990.1"/>
    <property type="molecule type" value="Genomic_DNA"/>
</dbReference>
<organism evidence="3 4">
    <name type="scientific">Chitinophaga solisilvae</name>
    <dbReference type="NCBI Taxonomy" id="1233460"/>
    <lineage>
        <taxon>Bacteria</taxon>
        <taxon>Pseudomonadati</taxon>
        <taxon>Bacteroidota</taxon>
        <taxon>Chitinophagia</taxon>
        <taxon>Chitinophagales</taxon>
        <taxon>Chitinophagaceae</taxon>
        <taxon>Chitinophaga</taxon>
    </lineage>
</organism>
<evidence type="ECO:0000259" key="2">
    <source>
        <dbReference type="Pfam" id="PF00144"/>
    </source>
</evidence>
<dbReference type="InterPro" id="IPR012338">
    <property type="entry name" value="Beta-lactam/transpept-like"/>
</dbReference>
<feature type="domain" description="Beta-lactamase-related" evidence="2">
    <location>
        <begin position="19"/>
        <end position="362"/>
    </location>
</feature>
<proteinExistence type="predicted"/>
<dbReference type="PROSITE" id="PS50005">
    <property type="entry name" value="TPR"/>
    <property type="match status" value="1"/>
</dbReference>
<keyword evidence="1" id="KW-0802">TPR repeat</keyword>
<keyword evidence="4" id="KW-1185">Reference proteome</keyword>
<evidence type="ECO:0000313" key="4">
    <source>
        <dbReference type="Proteomes" id="UP000281028"/>
    </source>
</evidence>
<dbReference type="PANTHER" id="PTHR46825:SF9">
    <property type="entry name" value="BETA-LACTAMASE-RELATED DOMAIN-CONTAINING PROTEIN"/>
    <property type="match status" value="1"/>
</dbReference>
<dbReference type="Pfam" id="PF00144">
    <property type="entry name" value="Beta-lactamase"/>
    <property type="match status" value="1"/>
</dbReference>
<evidence type="ECO:0000256" key="1">
    <source>
        <dbReference type="PROSITE-ProRule" id="PRU00339"/>
    </source>
</evidence>
<dbReference type="Gene3D" id="1.25.40.10">
    <property type="entry name" value="Tetratricopeptide repeat domain"/>
    <property type="match status" value="1"/>
</dbReference>
<dbReference type="AlphaFoldDB" id="A0A9Q5D4A0"/>
<dbReference type="Gene3D" id="3.40.710.10">
    <property type="entry name" value="DD-peptidase/beta-lactamase superfamily"/>
    <property type="match status" value="1"/>
</dbReference>
<dbReference type="SUPFAM" id="SSF56601">
    <property type="entry name" value="beta-lactamase/transpeptidase-like"/>
    <property type="match status" value="1"/>
</dbReference>
<evidence type="ECO:0000313" key="3">
    <source>
        <dbReference type="EMBL" id="NSL85990.1"/>
    </source>
</evidence>
<protein>
    <submittedName>
        <fullName evidence="3">Beta-lactamase family protein</fullName>
    </submittedName>
</protein>
<dbReference type="PANTHER" id="PTHR46825">
    <property type="entry name" value="D-ALANYL-D-ALANINE-CARBOXYPEPTIDASE/ENDOPEPTIDASE AMPH"/>
    <property type="match status" value="1"/>
</dbReference>
<name>A0A9Q5D4A0_9BACT</name>
<dbReference type="InterPro" id="IPR050491">
    <property type="entry name" value="AmpC-like"/>
</dbReference>
<dbReference type="Proteomes" id="UP000281028">
    <property type="component" value="Unassembled WGS sequence"/>
</dbReference>
<accession>A0A9Q5D4A0</accession>